<keyword evidence="2" id="KW-0812">Transmembrane</keyword>
<feature type="transmembrane region" description="Helical" evidence="2">
    <location>
        <begin position="18"/>
        <end position="36"/>
    </location>
</feature>
<dbReference type="InterPro" id="IPR002347">
    <property type="entry name" value="SDR_fam"/>
</dbReference>
<keyword evidence="5" id="KW-1185">Reference proteome</keyword>
<dbReference type="PANTHER" id="PTHR43157:SF31">
    <property type="entry name" value="PHOSPHATIDYLINOSITOL-GLYCAN BIOSYNTHESIS CLASS F PROTEIN"/>
    <property type="match status" value="1"/>
</dbReference>
<evidence type="ECO:0000313" key="4">
    <source>
        <dbReference type="EMBL" id="KAK3928745.1"/>
    </source>
</evidence>
<dbReference type="Gene3D" id="3.40.50.720">
    <property type="entry name" value="NAD(P)-binding Rossmann-like Domain"/>
    <property type="match status" value="1"/>
</dbReference>
<dbReference type="Pfam" id="PF04707">
    <property type="entry name" value="PRELI"/>
    <property type="match status" value="1"/>
</dbReference>
<dbReference type="PRINTS" id="PR00081">
    <property type="entry name" value="GDHRDH"/>
</dbReference>
<evidence type="ECO:0000256" key="2">
    <source>
        <dbReference type="SAM" id="Phobius"/>
    </source>
</evidence>
<dbReference type="GO" id="GO:0016491">
    <property type="term" value="F:oxidoreductase activity"/>
    <property type="evidence" value="ECO:0007669"/>
    <property type="project" value="UniProtKB-KW"/>
</dbReference>
<dbReference type="CDD" id="cd05327">
    <property type="entry name" value="retinol-DH_like_SDR_c_like"/>
    <property type="match status" value="1"/>
</dbReference>
<dbReference type="PANTHER" id="PTHR43157">
    <property type="entry name" value="PHOSPHATIDYLINOSITOL-GLYCAN BIOSYNTHESIS CLASS F PROTEIN-RELATED"/>
    <property type="match status" value="1"/>
</dbReference>
<dbReference type="Pfam" id="PF00106">
    <property type="entry name" value="adh_short"/>
    <property type="match status" value="1"/>
</dbReference>
<dbReference type="InterPro" id="IPR006797">
    <property type="entry name" value="PRELI/MSF1_dom"/>
</dbReference>
<evidence type="ECO:0000256" key="1">
    <source>
        <dbReference type="ARBA" id="ARBA00023002"/>
    </source>
</evidence>
<dbReference type="SUPFAM" id="SSF51735">
    <property type="entry name" value="NAD(P)-binding Rossmann-fold domains"/>
    <property type="match status" value="1"/>
</dbReference>
<dbReference type="Proteomes" id="UP001219518">
    <property type="component" value="Unassembled WGS sequence"/>
</dbReference>
<name>A0AAE1LR82_9NEOP</name>
<evidence type="ECO:0000313" key="5">
    <source>
        <dbReference type="Proteomes" id="UP001219518"/>
    </source>
</evidence>
<dbReference type="InterPro" id="IPR036291">
    <property type="entry name" value="NAD(P)-bd_dom_sf"/>
</dbReference>
<dbReference type="EMBL" id="JAHWGI010001354">
    <property type="protein sequence ID" value="KAK3928745.1"/>
    <property type="molecule type" value="Genomic_DNA"/>
</dbReference>
<sequence length="519" mass="58200">MQWWPGTGTVTLHDVERIMPAVLTVVVPLVATLCFIRALTSWSWGRCANLMSQEGKVFVVTGANSGLGKETARMLAQRKARVVLACRDMAAAYLAVEDIRKTTPHGELIPMQLDLASLESVYTFAQEVLADFPQIHVLINNAGLSIPDEKQAMTEDGFEMHFGVNHLGHFFLTNLLLERLKESAPSRIINVSSLLHRHGIIDFDHLSKGPLPSQKSGKLPPAYCNSKLCNVYHAMELGERLGDSGVDVFTLCPGWCYSGLMRHYNFPWYKYITIFPIAFLFMRSANKGAQGIVHCAVEENLPKNYGSFGFYRNCRPFTSPTTFSPDISKQLWDSHVLSEDTIFREVRGNKLFTKRLLTKTNRVPKWGERFISNPKVGIIEESVVDLNNKTLTTYTRNVGYTKVMSVIEKVVYRVSDDNPNWTVAVRSGWIDSDVFGFKHAIQAFGVERFRKNCSQMVLGFNYVLSKLYPLHGQNNDDGSIIQEEKSSVQGAKEKLKDAAKRASDLAMAKATPILASCQD</sequence>
<gene>
    <name evidence="4" type="ORF">KUF71_016968</name>
</gene>
<feature type="domain" description="PRELI/MSF1" evidence="3">
    <location>
        <begin position="299"/>
        <end position="472"/>
    </location>
</feature>
<dbReference type="AlphaFoldDB" id="A0AAE1LR82"/>
<proteinExistence type="predicted"/>
<reference evidence="4" key="2">
    <citation type="journal article" date="2023" name="BMC Genomics">
        <title>Pest status, molecular evolution, and epigenetic factors derived from the genome assembly of Frankliniella fusca, a thysanopteran phytovirus vector.</title>
        <authorList>
            <person name="Catto M.A."/>
            <person name="Labadie P.E."/>
            <person name="Jacobson A.L."/>
            <person name="Kennedy G.G."/>
            <person name="Srinivasan R."/>
            <person name="Hunt B.G."/>
        </authorList>
    </citation>
    <scope>NUCLEOTIDE SEQUENCE</scope>
    <source>
        <strain evidence="4">PL_HMW_Pooled</strain>
    </source>
</reference>
<evidence type="ECO:0000259" key="3">
    <source>
        <dbReference type="PROSITE" id="PS50904"/>
    </source>
</evidence>
<keyword evidence="1" id="KW-0560">Oxidoreductase</keyword>
<comment type="caution">
    <text evidence="4">The sequence shown here is derived from an EMBL/GenBank/DDBJ whole genome shotgun (WGS) entry which is preliminary data.</text>
</comment>
<protein>
    <submittedName>
        <fullName evidence="4">Retinol dehydrogenase 11</fullName>
    </submittedName>
</protein>
<organism evidence="4 5">
    <name type="scientific">Frankliniella fusca</name>
    <dbReference type="NCBI Taxonomy" id="407009"/>
    <lineage>
        <taxon>Eukaryota</taxon>
        <taxon>Metazoa</taxon>
        <taxon>Ecdysozoa</taxon>
        <taxon>Arthropoda</taxon>
        <taxon>Hexapoda</taxon>
        <taxon>Insecta</taxon>
        <taxon>Pterygota</taxon>
        <taxon>Neoptera</taxon>
        <taxon>Paraneoptera</taxon>
        <taxon>Thysanoptera</taxon>
        <taxon>Terebrantia</taxon>
        <taxon>Thripoidea</taxon>
        <taxon>Thripidae</taxon>
        <taxon>Frankliniella</taxon>
    </lineage>
</organism>
<keyword evidence="2" id="KW-1133">Transmembrane helix</keyword>
<dbReference type="PROSITE" id="PS50904">
    <property type="entry name" value="PRELI_MSF1"/>
    <property type="match status" value="1"/>
</dbReference>
<keyword evidence="2" id="KW-0472">Membrane</keyword>
<accession>A0AAE1LR82</accession>
<reference evidence="4" key="1">
    <citation type="submission" date="2021-07" db="EMBL/GenBank/DDBJ databases">
        <authorList>
            <person name="Catto M.A."/>
            <person name="Jacobson A."/>
            <person name="Kennedy G."/>
            <person name="Labadie P."/>
            <person name="Hunt B.G."/>
            <person name="Srinivasan R."/>
        </authorList>
    </citation>
    <scope>NUCLEOTIDE SEQUENCE</scope>
    <source>
        <strain evidence="4">PL_HMW_Pooled</strain>
        <tissue evidence="4">Head</tissue>
    </source>
</reference>